<reference evidence="2 3" key="1">
    <citation type="submission" date="2018-11" db="EMBL/GenBank/DDBJ databases">
        <title>Genome sequence and assembly of Colletotrichum spinosum.</title>
        <authorList>
            <person name="Gan P."/>
            <person name="Shirasu K."/>
        </authorList>
    </citation>
    <scope>NUCLEOTIDE SEQUENCE [LARGE SCALE GENOMIC DNA]</scope>
    <source>
        <strain evidence="2 3">CBS 515.97</strain>
    </source>
</reference>
<name>A0A4R8PU87_9PEZI</name>
<dbReference type="AlphaFoldDB" id="A0A4R8PU87"/>
<proteinExistence type="predicted"/>
<evidence type="ECO:0000313" key="3">
    <source>
        <dbReference type="Proteomes" id="UP000295083"/>
    </source>
</evidence>
<feature type="region of interest" description="Disordered" evidence="1">
    <location>
        <begin position="155"/>
        <end position="174"/>
    </location>
</feature>
<accession>A0A4R8PU87</accession>
<sequence length="237" mass="26267">MSQFQKSLLDALGLLTLFGSRQCSQRQRVSSTAVRKNSDILVTSVRPSVLHLLPRNGGHSPAAVASVPDVNGLLGLFELRNDVFYVVGSNLSKTDNSNGVWRVDLRNLETSRYGTIARPADVSLVQRIPSVLQLNGMTRLAAAADDDADNLLISDSGAGSSVPGRSKRSSTTPTWFPCRPGPTSVYMGTRIRENKLLYVSLDRRHLQRRADFCHMRFGYQSGFQRFVRRRLCAVEGW</sequence>
<dbReference type="Proteomes" id="UP000295083">
    <property type="component" value="Unassembled WGS sequence"/>
</dbReference>
<dbReference type="InterPro" id="IPR011042">
    <property type="entry name" value="6-blade_b-propeller_TolB-like"/>
</dbReference>
<organism evidence="2 3">
    <name type="scientific">Colletotrichum spinosum</name>
    <dbReference type="NCBI Taxonomy" id="1347390"/>
    <lineage>
        <taxon>Eukaryota</taxon>
        <taxon>Fungi</taxon>
        <taxon>Dikarya</taxon>
        <taxon>Ascomycota</taxon>
        <taxon>Pezizomycotina</taxon>
        <taxon>Sordariomycetes</taxon>
        <taxon>Hypocreomycetidae</taxon>
        <taxon>Glomerellales</taxon>
        <taxon>Glomerellaceae</taxon>
        <taxon>Colletotrichum</taxon>
        <taxon>Colletotrichum orbiculare species complex</taxon>
    </lineage>
</organism>
<dbReference type="Gene3D" id="2.120.10.30">
    <property type="entry name" value="TolB, C-terminal domain"/>
    <property type="match status" value="1"/>
</dbReference>
<keyword evidence="3" id="KW-1185">Reference proteome</keyword>
<dbReference type="PANTHER" id="PTHR42060:SF1">
    <property type="entry name" value="NHL REPEAT-CONTAINING PROTEIN"/>
    <property type="match status" value="1"/>
</dbReference>
<gene>
    <name evidence="2" type="ORF">C8035_v008559</name>
</gene>
<dbReference type="PANTHER" id="PTHR42060">
    <property type="entry name" value="NHL REPEAT-CONTAINING PROTEIN-RELATED"/>
    <property type="match status" value="1"/>
</dbReference>
<evidence type="ECO:0000256" key="1">
    <source>
        <dbReference type="SAM" id="MobiDB-lite"/>
    </source>
</evidence>
<dbReference type="InterPro" id="IPR052998">
    <property type="entry name" value="Hetero-Diels-Alderase-like"/>
</dbReference>
<protein>
    <submittedName>
        <fullName evidence="2">Uncharacterized protein</fullName>
    </submittedName>
</protein>
<dbReference type="EMBL" id="QAPG01001767">
    <property type="protein sequence ID" value="TDZ27846.1"/>
    <property type="molecule type" value="Genomic_DNA"/>
</dbReference>
<evidence type="ECO:0000313" key="2">
    <source>
        <dbReference type="EMBL" id="TDZ27846.1"/>
    </source>
</evidence>
<comment type="caution">
    <text evidence="2">The sequence shown here is derived from an EMBL/GenBank/DDBJ whole genome shotgun (WGS) entry which is preliminary data.</text>
</comment>